<dbReference type="OrthoDB" id="10427698at2759"/>
<feature type="chain" id="PRO_5036452644" description="Secreted protein" evidence="1">
    <location>
        <begin position="22"/>
        <end position="103"/>
    </location>
</feature>
<dbReference type="Proteomes" id="UP000887013">
    <property type="component" value="Unassembled WGS sequence"/>
</dbReference>
<keyword evidence="1" id="KW-0732">Signal</keyword>
<protein>
    <recommendedName>
        <fullName evidence="4">Secreted protein</fullName>
    </recommendedName>
</protein>
<reference evidence="2" key="1">
    <citation type="submission" date="2020-08" db="EMBL/GenBank/DDBJ databases">
        <title>Multicomponent nature underlies the extraordinary mechanical properties of spider dragline silk.</title>
        <authorList>
            <person name="Kono N."/>
            <person name="Nakamura H."/>
            <person name="Mori M."/>
            <person name="Yoshida Y."/>
            <person name="Ohtoshi R."/>
            <person name="Malay A.D."/>
            <person name="Moran D.A.P."/>
            <person name="Tomita M."/>
            <person name="Numata K."/>
            <person name="Arakawa K."/>
        </authorList>
    </citation>
    <scope>NUCLEOTIDE SEQUENCE</scope>
</reference>
<organism evidence="2 3">
    <name type="scientific">Nephila pilipes</name>
    <name type="common">Giant wood spider</name>
    <name type="synonym">Nephila maculata</name>
    <dbReference type="NCBI Taxonomy" id="299642"/>
    <lineage>
        <taxon>Eukaryota</taxon>
        <taxon>Metazoa</taxon>
        <taxon>Ecdysozoa</taxon>
        <taxon>Arthropoda</taxon>
        <taxon>Chelicerata</taxon>
        <taxon>Arachnida</taxon>
        <taxon>Araneae</taxon>
        <taxon>Araneomorphae</taxon>
        <taxon>Entelegynae</taxon>
        <taxon>Araneoidea</taxon>
        <taxon>Nephilidae</taxon>
        <taxon>Nephila</taxon>
    </lineage>
</organism>
<evidence type="ECO:0000313" key="2">
    <source>
        <dbReference type="EMBL" id="GFT81453.1"/>
    </source>
</evidence>
<keyword evidence="3" id="KW-1185">Reference proteome</keyword>
<feature type="signal peptide" evidence="1">
    <location>
        <begin position="1"/>
        <end position="21"/>
    </location>
</feature>
<comment type="caution">
    <text evidence="2">The sequence shown here is derived from an EMBL/GenBank/DDBJ whole genome shotgun (WGS) entry which is preliminary data.</text>
</comment>
<evidence type="ECO:0000313" key="3">
    <source>
        <dbReference type="Proteomes" id="UP000887013"/>
    </source>
</evidence>
<evidence type="ECO:0008006" key="4">
    <source>
        <dbReference type="Google" id="ProtNLM"/>
    </source>
</evidence>
<name>A0A8X6PP32_NEPPI</name>
<dbReference type="AlphaFoldDB" id="A0A8X6PP32"/>
<dbReference type="EMBL" id="BMAW01118769">
    <property type="protein sequence ID" value="GFT81453.1"/>
    <property type="molecule type" value="Genomic_DNA"/>
</dbReference>
<gene>
    <name evidence="2" type="ORF">NPIL_410531</name>
</gene>
<sequence>MIRRTILFCCASFWSVQEILRCGMEVARTSVSGPEVRPSRTWPPGTGMPWSEDPAAGLAASSSTWNKKENTTDRFQFPFCKSSGLHNTGGFFFRMYHKEHVSL</sequence>
<accession>A0A8X6PP32</accession>
<evidence type="ECO:0000256" key="1">
    <source>
        <dbReference type="SAM" id="SignalP"/>
    </source>
</evidence>
<proteinExistence type="predicted"/>